<proteinExistence type="inferred from homology"/>
<evidence type="ECO:0000256" key="3">
    <source>
        <dbReference type="ARBA" id="ARBA00005436"/>
    </source>
</evidence>
<evidence type="ECO:0008006" key="11">
    <source>
        <dbReference type="Google" id="ProtNLM"/>
    </source>
</evidence>
<dbReference type="Gene3D" id="1.10.10.1410">
    <property type="match status" value="2"/>
</dbReference>
<dbReference type="CDD" id="cd05833">
    <property type="entry name" value="Ribosomal_P2"/>
    <property type="match status" value="1"/>
</dbReference>
<comment type="subunit">
    <text evidence="4">P1 and P2 exist as dimers at the large ribosomal subunit.</text>
</comment>
<dbReference type="PANTHER" id="PTHR21141:SF5">
    <property type="entry name" value="LARGE RIBOSOMAL SUBUNIT PROTEIN P2"/>
    <property type="match status" value="1"/>
</dbReference>
<dbReference type="EMBL" id="JBBWWR010000021">
    <property type="protein sequence ID" value="KAK8937533.1"/>
    <property type="molecule type" value="Genomic_DNA"/>
</dbReference>
<dbReference type="InterPro" id="IPR038716">
    <property type="entry name" value="P1/P2_N_sf"/>
</dbReference>
<comment type="subcellular location">
    <subcellularLocation>
        <location evidence="2">Membrane</location>
        <topology evidence="2">Multi-pass membrane protein</topology>
    </subcellularLocation>
</comment>
<keyword evidence="10" id="KW-1185">Reference proteome</keyword>
<keyword evidence="6" id="KW-0689">Ribosomal protein</keyword>
<evidence type="ECO:0000256" key="6">
    <source>
        <dbReference type="ARBA" id="ARBA00022980"/>
    </source>
</evidence>
<dbReference type="Pfam" id="PF00428">
    <property type="entry name" value="Ribosomal_60s"/>
    <property type="match status" value="1"/>
</dbReference>
<organism evidence="9 10">
    <name type="scientific">Platanthera guangdongensis</name>
    <dbReference type="NCBI Taxonomy" id="2320717"/>
    <lineage>
        <taxon>Eukaryota</taxon>
        <taxon>Viridiplantae</taxon>
        <taxon>Streptophyta</taxon>
        <taxon>Embryophyta</taxon>
        <taxon>Tracheophyta</taxon>
        <taxon>Spermatophyta</taxon>
        <taxon>Magnoliopsida</taxon>
        <taxon>Liliopsida</taxon>
        <taxon>Asparagales</taxon>
        <taxon>Orchidaceae</taxon>
        <taxon>Orchidoideae</taxon>
        <taxon>Orchideae</taxon>
        <taxon>Orchidinae</taxon>
        <taxon>Platanthera</taxon>
    </lineage>
</organism>
<keyword evidence="7" id="KW-0472">Membrane</keyword>
<comment type="similarity">
    <text evidence="3">Belongs to the eukaryotic ribosomal protein P1/P2 family.</text>
</comment>
<evidence type="ECO:0000256" key="2">
    <source>
        <dbReference type="ARBA" id="ARBA00004141"/>
    </source>
</evidence>
<dbReference type="SUPFAM" id="SSF103506">
    <property type="entry name" value="Mitochondrial carrier"/>
    <property type="match status" value="1"/>
</dbReference>
<dbReference type="InterPro" id="IPR023395">
    <property type="entry name" value="MCP_dom_sf"/>
</dbReference>
<evidence type="ECO:0000256" key="5">
    <source>
        <dbReference type="ARBA" id="ARBA00022692"/>
    </source>
</evidence>
<dbReference type="InterPro" id="IPR044076">
    <property type="entry name" value="Ribosomal_P2"/>
</dbReference>
<dbReference type="Pfam" id="PF00153">
    <property type="entry name" value="Mito_carr"/>
    <property type="match status" value="1"/>
</dbReference>
<sequence>MNLGCRKRDDKSLDTMLVDGRVAGVASWVLCYPLDVVKSKILAQSKPCGYYGGEIIDCLKNSLLPLPRDGALLAPLRRSSRDIPVTDDLCRRRQQRSLLPQHRPQNLLPAVRRSDPRMKVIAAYLLAILGGNANPSAHDLKHILGSVLHNPPLHQTSHTFTTTNPPLPSTPSPGLPLSTPHIPVSVQRMSRSNFSPRNPSKQPVSLLACDLAYQFIQTPFSSLHILPGTNFYHPDPYQTPLPPSRKKITATVHVYPCSSPSPSTEDLKPPVADSLIFGSRIGFGRSGVRSPISTTYCIVASAEIGWSLGSATLTPLRHLHSTQLLIWIFIFTSRHAPVPRALSMFHSLTTNPSEIGADADDERINFLLSEVKGKDITELIASGREKFASVPSGGGGAVAVAAVAGGGGAAAAAPMSAEPKKEEKVEEKEESDDVRTFLFLKFFIDSFTISSMQPLSGHKLPMILVSNNNPWKKCILSLLDEIFLQCFENWTGNRNGGVKCSRLNR</sequence>
<dbReference type="Proteomes" id="UP001412067">
    <property type="component" value="Unassembled WGS sequence"/>
</dbReference>
<reference evidence="9 10" key="1">
    <citation type="journal article" date="2022" name="Nat. Plants">
        <title>Genomes of leafy and leafless Platanthera orchids illuminate the evolution of mycoheterotrophy.</title>
        <authorList>
            <person name="Li M.H."/>
            <person name="Liu K.W."/>
            <person name="Li Z."/>
            <person name="Lu H.C."/>
            <person name="Ye Q.L."/>
            <person name="Zhang D."/>
            <person name="Wang J.Y."/>
            <person name="Li Y.F."/>
            <person name="Zhong Z.M."/>
            <person name="Liu X."/>
            <person name="Yu X."/>
            <person name="Liu D.K."/>
            <person name="Tu X.D."/>
            <person name="Liu B."/>
            <person name="Hao Y."/>
            <person name="Liao X.Y."/>
            <person name="Jiang Y.T."/>
            <person name="Sun W.H."/>
            <person name="Chen J."/>
            <person name="Chen Y.Q."/>
            <person name="Ai Y."/>
            <person name="Zhai J.W."/>
            <person name="Wu S.S."/>
            <person name="Zhou Z."/>
            <person name="Hsiao Y.Y."/>
            <person name="Wu W.L."/>
            <person name="Chen Y.Y."/>
            <person name="Lin Y.F."/>
            <person name="Hsu J.L."/>
            <person name="Li C.Y."/>
            <person name="Wang Z.W."/>
            <person name="Zhao X."/>
            <person name="Zhong W.Y."/>
            <person name="Ma X.K."/>
            <person name="Ma L."/>
            <person name="Huang J."/>
            <person name="Chen G.Z."/>
            <person name="Huang M.Z."/>
            <person name="Huang L."/>
            <person name="Peng D.H."/>
            <person name="Luo Y.B."/>
            <person name="Zou S.Q."/>
            <person name="Chen S.P."/>
            <person name="Lan S."/>
            <person name="Tsai W.C."/>
            <person name="Van de Peer Y."/>
            <person name="Liu Z.J."/>
        </authorList>
    </citation>
    <scope>NUCLEOTIDE SEQUENCE [LARGE SCALE GENOMIC DNA]</scope>
    <source>
        <strain evidence="9">Lor288</strain>
    </source>
</reference>
<dbReference type="PANTHER" id="PTHR21141">
    <property type="entry name" value="60S ACIDIC RIBOSOMAL PROTEIN FAMILY MEMBER"/>
    <property type="match status" value="1"/>
</dbReference>
<dbReference type="InterPro" id="IPR018108">
    <property type="entry name" value="MCP_transmembrane"/>
</dbReference>
<protein>
    <recommendedName>
        <fullName evidence="11">60S acidic ribosomal protein P2</fullName>
    </recommendedName>
</protein>
<evidence type="ECO:0000256" key="1">
    <source>
        <dbReference type="ARBA" id="ARBA00003362"/>
    </source>
</evidence>
<comment type="function">
    <text evidence="1">Plays an important role in the elongation step of protein synthesis.</text>
</comment>
<gene>
    <name evidence="9" type="ORF">KSP40_PGU011716</name>
</gene>
<accession>A0ABR2LCB4</accession>
<evidence type="ECO:0000313" key="10">
    <source>
        <dbReference type="Proteomes" id="UP001412067"/>
    </source>
</evidence>
<comment type="caution">
    <text evidence="9">The sequence shown here is derived from an EMBL/GenBank/DDBJ whole genome shotgun (WGS) entry which is preliminary data.</text>
</comment>
<keyword evidence="8" id="KW-0687">Ribonucleoprotein</keyword>
<name>A0ABR2LCB4_9ASPA</name>
<evidence type="ECO:0000256" key="4">
    <source>
        <dbReference type="ARBA" id="ARBA00011266"/>
    </source>
</evidence>
<evidence type="ECO:0000256" key="8">
    <source>
        <dbReference type="ARBA" id="ARBA00023274"/>
    </source>
</evidence>
<evidence type="ECO:0000256" key="7">
    <source>
        <dbReference type="ARBA" id="ARBA00023136"/>
    </source>
</evidence>
<evidence type="ECO:0000313" key="9">
    <source>
        <dbReference type="EMBL" id="KAK8937533.1"/>
    </source>
</evidence>
<keyword evidence="5" id="KW-0812">Transmembrane</keyword>